<dbReference type="SUPFAM" id="SSF53756">
    <property type="entry name" value="UDP-Glycosyltransferase/glycogen phosphorylase"/>
    <property type="match status" value="1"/>
</dbReference>
<keyword evidence="3" id="KW-0808">Transferase</keyword>
<keyword evidence="2" id="KW-0328">Glycosyltransferase</keyword>
<dbReference type="Gene3D" id="3.40.50.2000">
    <property type="entry name" value="Glycogen Phosphorylase B"/>
    <property type="match status" value="4"/>
</dbReference>
<dbReference type="CDD" id="cd03784">
    <property type="entry name" value="GT1_Gtf-like"/>
    <property type="match status" value="1"/>
</dbReference>
<protein>
    <submittedName>
        <fullName evidence="4">Uncharacterized protein</fullName>
    </submittedName>
</protein>
<dbReference type="InterPro" id="IPR002213">
    <property type="entry name" value="UDP_glucos_trans"/>
</dbReference>
<evidence type="ECO:0000256" key="1">
    <source>
        <dbReference type="ARBA" id="ARBA00009995"/>
    </source>
</evidence>
<dbReference type="Pfam" id="PF00201">
    <property type="entry name" value="UDPGT"/>
    <property type="match status" value="1"/>
</dbReference>
<comment type="caution">
    <text evidence="4">The sequence shown here is derived from an EMBL/GenBank/DDBJ whole genome shotgun (WGS) entry which is preliminary data.</text>
</comment>
<proteinExistence type="inferred from homology"/>
<keyword evidence="5" id="KW-1185">Reference proteome</keyword>
<name>A0ABR2CG80_9ROSI</name>
<dbReference type="EMBL" id="JBBPBM010000055">
    <property type="protein sequence ID" value="KAK8517901.1"/>
    <property type="molecule type" value="Genomic_DNA"/>
</dbReference>
<dbReference type="PANTHER" id="PTHR11926">
    <property type="entry name" value="GLUCOSYL/GLUCURONOSYL TRANSFERASES"/>
    <property type="match status" value="1"/>
</dbReference>
<dbReference type="Proteomes" id="UP001472677">
    <property type="component" value="Unassembled WGS sequence"/>
</dbReference>
<dbReference type="PANTHER" id="PTHR11926:SF1509">
    <property type="entry name" value="UDP-GLYCOSYLTRANSFERASE 74G1-LIKE"/>
    <property type="match status" value="1"/>
</dbReference>
<reference evidence="4 5" key="1">
    <citation type="journal article" date="2024" name="G3 (Bethesda)">
        <title>Genome assembly of Hibiscus sabdariffa L. provides insights into metabolisms of medicinal natural products.</title>
        <authorList>
            <person name="Kim T."/>
        </authorList>
    </citation>
    <scope>NUCLEOTIDE SEQUENCE [LARGE SCALE GENOMIC DNA]</scope>
    <source>
        <strain evidence="4">TK-2024</strain>
        <tissue evidence="4">Old leaves</tissue>
    </source>
</reference>
<evidence type="ECO:0000256" key="2">
    <source>
        <dbReference type="ARBA" id="ARBA00022676"/>
    </source>
</evidence>
<evidence type="ECO:0000256" key="3">
    <source>
        <dbReference type="ARBA" id="ARBA00022679"/>
    </source>
</evidence>
<evidence type="ECO:0000313" key="5">
    <source>
        <dbReference type="Proteomes" id="UP001472677"/>
    </source>
</evidence>
<sequence length="440" mass="48613">MADKVENKPRTPHVLILPYPSQGHINPILQFAKRLLSKGVKPALVTTVFLSNSSFSDLSSTSIDLHTISDGFDEGGYDQAGSSDVYLPTFWSVGPKSFAALIKKLGETGHPVDALVYDGFMPWALDVAKQFGITSAAFFTQSCAVNSVYYHVCKGHLQLPLPDPVSLPGLPALEVSELPSFVSIYGSYPAWFVVVVHQFSNVDGADWVFFSIFYELEAEAVDWMSKFWNVRTVGPTVPSVFLDKRIQNDKDYGMHLFKPNVSACMSWLSGKPKDSVMYISFGSYASPGIEQSAELASALKETDVYFLWVVKETEKAILPYNFIEETSEKGLVVSWCPVSSVGALSLGVPVLAMPIWTDQPTNAKHIEDVWGIGIRVHPDEEGTVRRETIKQCIAELVTEVGEKGKEIKKNSIKWKDLAKKAVDEGGRSDQNIDEFIAKLL</sequence>
<comment type="similarity">
    <text evidence="1">Belongs to the UDP-glycosyltransferase family.</text>
</comment>
<gene>
    <name evidence="4" type="ORF">V6N12_016737</name>
</gene>
<evidence type="ECO:0000313" key="4">
    <source>
        <dbReference type="EMBL" id="KAK8517901.1"/>
    </source>
</evidence>
<organism evidence="4 5">
    <name type="scientific">Hibiscus sabdariffa</name>
    <name type="common">roselle</name>
    <dbReference type="NCBI Taxonomy" id="183260"/>
    <lineage>
        <taxon>Eukaryota</taxon>
        <taxon>Viridiplantae</taxon>
        <taxon>Streptophyta</taxon>
        <taxon>Embryophyta</taxon>
        <taxon>Tracheophyta</taxon>
        <taxon>Spermatophyta</taxon>
        <taxon>Magnoliopsida</taxon>
        <taxon>eudicotyledons</taxon>
        <taxon>Gunneridae</taxon>
        <taxon>Pentapetalae</taxon>
        <taxon>rosids</taxon>
        <taxon>malvids</taxon>
        <taxon>Malvales</taxon>
        <taxon>Malvaceae</taxon>
        <taxon>Malvoideae</taxon>
        <taxon>Hibiscus</taxon>
    </lineage>
</organism>
<accession>A0ABR2CG80</accession>